<dbReference type="InParanoid" id="A0A4W3K400"/>
<name>A0A4W3K400_CALMI</name>
<dbReference type="Ensembl" id="ENSCMIT00000047072.1">
    <property type="protein sequence ID" value="ENSCMIP00000046411.1"/>
    <property type="gene ID" value="ENSCMIG00000019086.1"/>
</dbReference>
<evidence type="ECO:0000256" key="5">
    <source>
        <dbReference type="ARBA" id="ARBA00035226"/>
    </source>
</evidence>
<comment type="similarity">
    <text evidence="1">Belongs to the eukaryotic ribosomal protein eL36 family.</text>
</comment>
<dbReference type="GO" id="GO:0006412">
    <property type="term" value="P:translation"/>
    <property type="evidence" value="ECO:0007669"/>
    <property type="project" value="InterPro"/>
</dbReference>
<dbReference type="GO" id="GO:1990904">
    <property type="term" value="C:ribonucleoprotein complex"/>
    <property type="evidence" value="ECO:0007669"/>
    <property type="project" value="UniProtKB-KW"/>
</dbReference>
<dbReference type="STRING" id="7868.ENSCMIP00000046411"/>
<dbReference type="Proteomes" id="UP000314986">
    <property type="component" value="Unassembled WGS sequence"/>
</dbReference>
<dbReference type="AlphaFoldDB" id="A0A4W3K400"/>
<reference evidence="8" key="1">
    <citation type="journal article" date="2006" name="Science">
        <title>Ancient noncoding elements conserved in the human genome.</title>
        <authorList>
            <person name="Venkatesh B."/>
            <person name="Kirkness E.F."/>
            <person name="Loh Y.H."/>
            <person name="Halpern A.L."/>
            <person name="Lee A.P."/>
            <person name="Johnson J."/>
            <person name="Dandona N."/>
            <person name="Viswanathan L.D."/>
            <person name="Tay A."/>
            <person name="Venter J.C."/>
            <person name="Strausberg R.L."/>
            <person name="Brenner S."/>
        </authorList>
    </citation>
    <scope>NUCLEOTIDE SEQUENCE [LARGE SCALE GENOMIC DNA]</scope>
</reference>
<evidence type="ECO:0000313" key="7">
    <source>
        <dbReference type="Ensembl" id="ENSCMIP00000046411.1"/>
    </source>
</evidence>
<dbReference type="InterPro" id="IPR000509">
    <property type="entry name" value="Ribosomal_eL36"/>
</dbReference>
<reference evidence="7" key="5">
    <citation type="submission" date="2025-09" db="UniProtKB">
        <authorList>
            <consortium name="Ensembl"/>
        </authorList>
    </citation>
    <scope>IDENTIFICATION</scope>
</reference>
<keyword evidence="4" id="KW-0687">Ribonucleoprotein</keyword>
<protein>
    <recommendedName>
        <fullName evidence="5">Large ribosomal subunit protein eL36</fullName>
    </recommendedName>
    <alternativeName>
        <fullName evidence="6">60S ribosomal protein L36</fullName>
    </alternativeName>
</protein>
<reference evidence="8" key="3">
    <citation type="journal article" date="2014" name="Nature">
        <title>Elephant shark genome provides unique insights into gnathostome evolution.</title>
        <authorList>
            <consortium name="International Elephant Shark Genome Sequencing Consortium"/>
            <person name="Venkatesh B."/>
            <person name="Lee A.P."/>
            <person name="Ravi V."/>
            <person name="Maurya A.K."/>
            <person name="Lian M.M."/>
            <person name="Swann J.B."/>
            <person name="Ohta Y."/>
            <person name="Flajnik M.F."/>
            <person name="Sutoh Y."/>
            <person name="Kasahara M."/>
            <person name="Hoon S."/>
            <person name="Gangu V."/>
            <person name="Roy S.W."/>
            <person name="Irimia M."/>
            <person name="Korzh V."/>
            <person name="Kondrychyn I."/>
            <person name="Lim Z.W."/>
            <person name="Tay B.H."/>
            <person name="Tohari S."/>
            <person name="Kong K.W."/>
            <person name="Ho S."/>
            <person name="Lorente-Galdos B."/>
            <person name="Quilez J."/>
            <person name="Marques-Bonet T."/>
            <person name="Raney B.J."/>
            <person name="Ingham P.W."/>
            <person name="Tay A."/>
            <person name="Hillier L.W."/>
            <person name="Minx P."/>
            <person name="Boehm T."/>
            <person name="Wilson R.K."/>
            <person name="Brenner S."/>
            <person name="Warren W.C."/>
        </authorList>
    </citation>
    <scope>NUCLEOTIDE SEQUENCE [LARGE SCALE GENOMIC DNA]</scope>
</reference>
<proteinExistence type="inferred from homology"/>
<organism evidence="7 8">
    <name type="scientific">Callorhinchus milii</name>
    <name type="common">Ghost shark</name>
    <dbReference type="NCBI Taxonomy" id="7868"/>
    <lineage>
        <taxon>Eukaryota</taxon>
        <taxon>Metazoa</taxon>
        <taxon>Chordata</taxon>
        <taxon>Craniata</taxon>
        <taxon>Vertebrata</taxon>
        <taxon>Chondrichthyes</taxon>
        <taxon>Holocephali</taxon>
        <taxon>Chimaeriformes</taxon>
        <taxon>Callorhinchidae</taxon>
        <taxon>Callorhinchus</taxon>
    </lineage>
</organism>
<keyword evidence="8" id="KW-1185">Reference proteome</keyword>
<evidence type="ECO:0000256" key="4">
    <source>
        <dbReference type="ARBA" id="ARBA00023274"/>
    </source>
</evidence>
<dbReference type="Pfam" id="PF01158">
    <property type="entry name" value="Ribosomal_L36e"/>
    <property type="match status" value="1"/>
</dbReference>
<dbReference type="InterPro" id="IPR038097">
    <property type="entry name" value="Ribosomal_eL36_sf"/>
</dbReference>
<evidence type="ECO:0000256" key="1">
    <source>
        <dbReference type="ARBA" id="ARBA00006509"/>
    </source>
</evidence>
<evidence type="ECO:0000256" key="2">
    <source>
        <dbReference type="ARBA" id="ARBA00011133"/>
    </source>
</evidence>
<dbReference type="Gene3D" id="1.10.10.1760">
    <property type="entry name" value="60S ribosomal protein L36"/>
    <property type="match status" value="1"/>
</dbReference>
<dbReference type="GO" id="GO:0003735">
    <property type="term" value="F:structural constituent of ribosome"/>
    <property type="evidence" value="ECO:0007669"/>
    <property type="project" value="InterPro"/>
</dbReference>
<accession>A0A4W3K400</accession>
<dbReference type="GO" id="GO:0005840">
    <property type="term" value="C:ribosome"/>
    <property type="evidence" value="ECO:0007669"/>
    <property type="project" value="UniProtKB-KW"/>
</dbReference>
<sequence length="52" mass="5666">MATGLDKGQPVTNNVSKPRHCCRKGHLTKHTGSVRDLICRARGVALRCDGLH</sequence>
<evidence type="ECO:0000256" key="6">
    <source>
        <dbReference type="ARBA" id="ARBA00035331"/>
    </source>
</evidence>
<comment type="subunit">
    <text evidence="2">Component of the large ribosomal subunit.</text>
</comment>
<reference evidence="7" key="4">
    <citation type="submission" date="2025-08" db="UniProtKB">
        <authorList>
            <consortium name="Ensembl"/>
        </authorList>
    </citation>
    <scope>IDENTIFICATION</scope>
</reference>
<keyword evidence="3" id="KW-0689">Ribosomal protein</keyword>
<reference evidence="8" key="2">
    <citation type="journal article" date="2007" name="PLoS Biol.">
        <title>Survey sequencing and comparative analysis of the elephant shark (Callorhinchus milii) genome.</title>
        <authorList>
            <person name="Venkatesh B."/>
            <person name="Kirkness E.F."/>
            <person name="Loh Y.H."/>
            <person name="Halpern A.L."/>
            <person name="Lee A.P."/>
            <person name="Johnson J."/>
            <person name="Dandona N."/>
            <person name="Viswanathan L.D."/>
            <person name="Tay A."/>
            <person name="Venter J.C."/>
            <person name="Strausberg R.L."/>
            <person name="Brenner S."/>
        </authorList>
    </citation>
    <scope>NUCLEOTIDE SEQUENCE [LARGE SCALE GENOMIC DNA]</scope>
</reference>
<evidence type="ECO:0000256" key="3">
    <source>
        <dbReference type="ARBA" id="ARBA00022980"/>
    </source>
</evidence>
<evidence type="ECO:0000313" key="8">
    <source>
        <dbReference type="Proteomes" id="UP000314986"/>
    </source>
</evidence>